<keyword evidence="2" id="KW-1185">Reference proteome</keyword>
<dbReference type="PANTHER" id="PTHR34071">
    <property type="entry name" value="5-NITROIMIDAZOLE ANTIBIOTICS RESISTANCE PROTEIN, NIMA-FAMILY-RELATED PROTEIN-RELATED"/>
    <property type="match status" value="1"/>
</dbReference>
<accession>A0A143QE70</accession>
<reference evidence="2" key="2">
    <citation type="submission" date="2016-04" db="EMBL/GenBank/DDBJ databases">
        <title>Complete Genome and Plasmid Sequences for Rhodococcus fascians D188 and Draft Sequences for Rhodococcus spp. Isolates PBTS 1 and PBTS 2.</title>
        <authorList>
            <person name="Stamer R."/>
            <person name="Vereecke D."/>
            <person name="Zhang Y."/>
            <person name="Schilkey F."/>
            <person name="Devitt N."/>
            <person name="Randall J."/>
        </authorList>
    </citation>
    <scope>NUCLEOTIDE SEQUENCE [LARGE SCALE GENOMIC DNA]</scope>
    <source>
        <strain evidence="2">PBTS2</strain>
    </source>
</reference>
<dbReference type="OrthoDB" id="116031at2"/>
<dbReference type="Gene3D" id="2.30.110.10">
    <property type="entry name" value="Electron Transport, Fmn-binding Protein, Chain A"/>
    <property type="match status" value="1"/>
</dbReference>
<proteinExistence type="predicted"/>
<organism evidence="1 2">
    <name type="scientific">Rhodococcoides fascians</name>
    <name type="common">Rhodococcus fascians</name>
    <dbReference type="NCBI Taxonomy" id="1828"/>
    <lineage>
        <taxon>Bacteria</taxon>
        <taxon>Bacillati</taxon>
        <taxon>Actinomycetota</taxon>
        <taxon>Actinomycetes</taxon>
        <taxon>Mycobacteriales</taxon>
        <taxon>Nocardiaceae</taxon>
        <taxon>Rhodococcoides</taxon>
    </lineage>
</organism>
<dbReference type="PATRIC" id="fig|1653479.3.peg.39"/>
<evidence type="ECO:0000313" key="2">
    <source>
        <dbReference type="Proteomes" id="UP000076038"/>
    </source>
</evidence>
<sequence>MTADETLLSPTSRTTVVRGRQRAQSERTALLDVLRSARLCHMGVLVGNVPRVLPTVFGLDPEGPDRAGTLYLHGSVASRSLVEAPEQDICVTVTVVDGLVLARSAFHHSMNYRSAVIVGRPRRVEDEHERTRALDAIVDQVVPGRSTHLRAHTRRELAATSVLALPLYEASVKARTGGPIDDEADIAAGDVWAGVIPIGEYVGIAERGEDVEPNLDVPDHVLTLSRV</sequence>
<reference evidence="1 2" key="1">
    <citation type="journal article" date="2016" name="Genome Announc.">
        <title>Complete Genome and Plasmid Sequences for Rhodococcus fascians D188 and Draft Sequences for Rhodococcus Isolates PBTS 1 and PBTS 2.</title>
        <authorList>
            <person name="Stamler R.A."/>
            <person name="Vereecke D."/>
            <person name="Zhang Y."/>
            <person name="Schilkey F."/>
            <person name="Devitt N."/>
            <person name="Randall J.J."/>
        </authorList>
    </citation>
    <scope>NUCLEOTIDE SEQUENCE [LARGE SCALE GENOMIC DNA]</scope>
    <source>
        <strain evidence="1 2">PBTS2</strain>
    </source>
</reference>
<dbReference type="Pfam" id="PF12900">
    <property type="entry name" value="Pyridox_ox_2"/>
    <property type="match status" value="1"/>
</dbReference>
<name>A0A143QE70_RHOFA</name>
<dbReference type="AlphaFoldDB" id="A0A143QE70"/>
<dbReference type="PANTHER" id="PTHR34071:SF2">
    <property type="entry name" value="FLAVIN-NUCLEOTIDE-BINDING PROTEIN"/>
    <property type="match status" value="1"/>
</dbReference>
<dbReference type="Proteomes" id="UP000076038">
    <property type="component" value="Chromosome"/>
</dbReference>
<dbReference type="EMBL" id="CP015220">
    <property type="protein sequence ID" value="AMY21370.1"/>
    <property type="molecule type" value="Genomic_DNA"/>
</dbReference>
<dbReference type="InterPro" id="IPR012349">
    <property type="entry name" value="Split_barrel_FMN-bd"/>
</dbReference>
<dbReference type="SUPFAM" id="SSF50475">
    <property type="entry name" value="FMN-binding split barrel"/>
    <property type="match status" value="1"/>
</dbReference>
<protein>
    <recommendedName>
        <fullName evidence="3">Flavin-nucleotide-binding protein</fullName>
    </recommendedName>
</protein>
<dbReference type="RefSeq" id="WP_048320682.1">
    <property type="nucleotide sequence ID" value="NZ_CP015220.1"/>
</dbReference>
<evidence type="ECO:0008006" key="3">
    <source>
        <dbReference type="Google" id="ProtNLM"/>
    </source>
</evidence>
<gene>
    <name evidence="1" type="ORF">A3Q41_00041</name>
</gene>
<dbReference type="InterPro" id="IPR024747">
    <property type="entry name" value="Pyridox_Oxase-rel"/>
</dbReference>
<dbReference type="KEGG" id="rhs:A3Q41_00041"/>
<evidence type="ECO:0000313" key="1">
    <source>
        <dbReference type="EMBL" id="AMY21370.1"/>
    </source>
</evidence>